<keyword evidence="1" id="KW-0472">Membrane</keyword>
<feature type="transmembrane region" description="Helical" evidence="1">
    <location>
        <begin position="88"/>
        <end position="109"/>
    </location>
</feature>
<sequence>MKQENGTAPSPAASDENGADSIADLIRNLSTDLSTLFGKEIELAKSEIGESISEAKAAVGAIAAGAAVAMAGLVVLLMSAVYGLSNVLAPWLSALIVGVAALLVGYLMIGSAKKKMSANAMVPDRTLDSTKKDTETVKRAAR</sequence>
<organism evidence="2 3">
    <name type="scientific">Vreelandella salicampi</name>
    <dbReference type="NCBI Taxonomy" id="1449798"/>
    <lineage>
        <taxon>Bacteria</taxon>
        <taxon>Pseudomonadati</taxon>
        <taxon>Pseudomonadota</taxon>
        <taxon>Gammaproteobacteria</taxon>
        <taxon>Oceanospirillales</taxon>
        <taxon>Halomonadaceae</taxon>
        <taxon>Vreelandella</taxon>
    </lineage>
</organism>
<accession>A0A7Z0RVY8</accession>
<comment type="caution">
    <text evidence="2">The sequence shown here is derived from an EMBL/GenBank/DDBJ whole genome shotgun (WGS) entry which is preliminary data.</text>
</comment>
<dbReference type="EMBL" id="JACCDF010000016">
    <property type="protein sequence ID" value="NYS62226.1"/>
    <property type="molecule type" value="Genomic_DNA"/>
</dbReference>
<dbReference type="Pfam" id="PF07332">
    <property type="entry name" value="Phage_holin_3_6"/>
    <property type="match status" value="1"/>
</dbReference>
<dbReference type="RefSeq" id="WP_179931483.1">
    <property type="nucleotide sequence ID" value="NZ_JACCDF010000016.1"/>
</dbReference>
<proteinExistence type="predicted"/>
<protein>
    <submittedName>
        <fullName evidence="2">Phage holin family protein</fullName>
    </submittedName>
</protein>
<feature type="transmembrane region" description="Helical" evidence="1">
    <location>
        <begin position="57"/>
        <end position="82"/>
    </location>
</feature>
<dbReference type="AlphaFoldDB" id="A0A7Z0RVY8"/>
<gene>
    <name evidence="2" type="ORF">HZS81_15820</name>
</gene>
<keyword evidence="1" id="KW-0812">Transmembrane</keyword>
<keyword evidence="3" id="KW-1185">Reference proteome</keyword>
<evidence type="ECO:0000313" key="2">
    <source>
        <dbReference type="EMBL" id="NYS62226.1"/>
    </source>
</evidence>
<name>A0A7Z0RVY8_9GAMM</name>
<evidence type="ECO:0000313" key="3">
    <source>
        <dbReference type="Proteomes" id="UP000586119"/>
    </source>
</evidence>
<keyword evidence="1" id="KW-1133">Transmembrane helix</keyword>
<dbReference type="InterPro" id="IPR009937">
    <property type="entry name" value="Phage_holin_3_6"/>
</dbReference>
<evidence type="ECO:0000256" key="1">
    <source>
        <dbReference type="SAM" id="Phobius"/>
    </source>
</evidence>
<dbReference type="Proteomes" id="UP000586119">
    <property type="component" value="Unassembled WGS sequence"/>
</dbReference>
<reference evidence="2 3" key="1">
    <citation type="journal article" date="2015" name="Int. J. Syst. Evol. Microbiol.">
        <title>Halomonas salicampi sp. nov., a halotolerant and alkalitolerant bacterium isolated from a saltern soil.</title>
        <authorList>
            <person name="Lee J.C."/>
            <person name="Kim Y.S."/>
            <person name="Yun B.S."/>
            <person name="Whang K.S."/>
        </authorList>
    </citation>
    <scope>NUCLEOTIDE SEQUENCE [LARGE SCALE GENOMIC DNA]</scope>
    <source>
        <strain evidence="2 3">BH103</strain>
    </source>
</reference>